<evidence type="ECO:0000256" key="6">
    <source>
        <dbReference type="ARBA" id="ARBA00022454"/>
    </source>
</evidence>
<comment type="caution">
    <text evidence="18">The sequence shown here is derived from an EMBL/GenBank/DDBJ whole genome shotgun (WGS) entry which is preliminary data.</text>
</comment>
<keyword evidence="7" id="KW-0963">Cytoplasm</keyword>
<evidence type="ECO:0000256" key="13">
    <source>
        <dbReference type="ARBA" id="ARBA00023242"/>
    </source>
</evidence>
<evidence type="ECO:0000256" key="11">
    <source>
        <dbReference type="ARBA" id="ARBA00022838"/>
    </source>
</evidence>
<evidence type="ECO:0000256" key="7">
    <source>
        <dbReference type="ARBA" id="ARBA00022490"/>
    </source>
</evidence>
<feature type="coiled-coil region" evidence="17">
    <location>
        <begin position="20"/>
        <end position="47"/>
    </location>
</feature>
<comment type="subcellular location">
    <subcellularLocation>
        <location evidence="3">Chromosome</location>
        <location evidence="3">Centromere</location>
        <location evidence="3">Kinetochore</location>
    </subcellularLocation>
    <subcellularLocation>
        <location evidence="2">Cytoplasm</location>
        <location evidence="2">Cytoskeleton</location>
        <location evidence="2">Spindle</location>
    </subcellularLocation>
    <subcellularLocation>
        <location evidence="1">Nucleus</location>
    </subcellularLocation>
</comment>
<dbReference type="Proteomes" id="UP000193560">
    <property type="component" value="Unassembled WGS sequence"/>
</dbReference>
<keyword evidence="10" id="KW-0498">Mitosis</keyword>
<keyword evidence="12" id="KW-0206">Cytoskeleton</keyword>
<evidence type="ECO:0000256" key="9">
    <source>
        <dbReference type="ARBA" id="ARBA00022701"/>
    </source>
</evidence>
<evidence type="ECO:0000256" key="2">
    <source>
        <dbReference type="ARBA" id="ARBA00004186"/>
    </source>
</evidence>
<evidence type="ECO:0000256" key="12">
    <source>
        <dbReference type="ARBA" id="ARBA00023212"/>
    </source>
</evidence>
<name>A0A1X2J2D5_9FUNG</name>
<keyword evidence="17" id="KW-0175">Coiled coil</keyword>
<keyword evidence="11" id="KW-0995">Kinetochore</keyword>
<evidence type="ECO:0000256" key="14">
    <source>
        <dbReference type="ARBA" id="ARBA00023306"/>
    </source>
</evidence>
<reference evidence="18 19" key="1">
    <citation type="submission" date="2016-07" db="EMBL/GenBank/DDBJ databases">
        <title>Pervasive Adenine N6-methylation of Active Genes in Fungi.</title>
        <authorList>
            <consortium name="DOE Joint Genome Institute"/>
            <person name="Mondo S.J."/>
            <person name="Dannebaum R.O."/>
            <person name="Kuo R.C."/>
            <person name="Labutti K."/>
            <person name="Haridas S."/>
            <person name="Kuo A."/>
            <person name="Salamov A."/>
            <person name="Ahrendt S.R."/>
            <person name="Lipzen A."/>
            <person name="Sullivan W."/>
            <person name="Andreopoulos W.B."/>
            <person name="Clum A."/>
            <person name="Lindquist E."/>
            <person name="Daum C."/>
            <person name="Ramamoorthy G.K."/>
            <person name="Gryganskyi A."/>
            <person name="Culley D."/>
            <person name="Magnuson J.K."/>
            <person name="James T.Y."/>
            <person name="O'Malley M.A."/>
            <person name="Stajich J.E."/>
            <person name="Spatafora J.W."/>
            <person name="Visel A."/>
            <person name="Grigoriev I.V."/>
        </authorList>
    </citation>
    <scope>NUCLEOTIDE SEQUENCE [LARGE SCALE GENOMIC DNA]</scope>
    <source>
        <strain evidence="18 19">NRRL 1336</strain>
    </source>
</reference>
<evidence type="ECO:0000313" key="19">
    <source>
        <dbReference type="Proteomes" id="UP000193560"/>
    </source>
</evidence>
<accession>A0A1X2J2D5</accession>
<keyword evidence="15" id="KW-0137">Centromere</keyword>
<protein>
    <recommendedName>
        <fullName evidence="5">DASH complex subunit DAD4</fullName>
    </recommendedName>
    <alternativeName>
        <fullName evidence="16">Outer kinetochore protein DAD4</fullName>
    </alternativeName>
</protein>
<dbReference type="Pfam" id="PF08650">
    <property type="entry name" value="DASH_Dad4"/>
    <property type="match status" value="1"/>
</dbReference>
<proteinExistence type="inferred from homology"/>
<dbReference type="GO" id="GO:0072686">
    <property type="term" value="C:mitotic spindle"/>
    <property type="evidence" value="ECO:0007669"/>
    <property type="project" value="InterPro"/>
</dbReference>
<keyword evidence="13" id="KW-0539">Nucleus</keyword>
<keyword evidence="8" id="KW-0132">Cell division</keyword>
<keyword evidence="14" id="KW-0131">Cell cycle</keyword>
<comment type="similarity">
    <text evidence="4">Belongs to the DASH complex DAD4 family.</text>
</comment>
<sequence length="72" mass="8100">MENPYEKQHNALLSRIVTNVSKLNKSITDLNERLETLNKENDDVAAVAQMWGSYDNSVQIHLESTKSLSGPL</sequence>
<evidence type="ECO:0000256" key="17">
    <source>
        <dbReference type="SAM" id="Coils"/>
    </source>
</evidence>
<keyword evidence="19" id="KW-1185">Reference proteome</keyword>
<evidence type="ECO:0000256" key="8">
    <source>
        <dbReference type="ARBA" id="ARBA00022618"/>
    </source>
</evidence>
<dbReference type="GO" id="GO:0042729">
    <property type="term" value="C:DASH complex"/>
    <property type="evidence" value="ECO:0007669"/>
    <property type="project" value="EnsemblFungi"/>
</dbReference>
<keyword evidence="9" id="KW-0493">Microtubule</keyword>
<organism evidence="18 19">
    <name type="scientific">Absidia repens</name>
    <dbReference type="NCBI Taxonomy" id="90262"/>
    <lineage>
        <taxon>Eukaryota</taxon>
        <taxon>Fungi</taxon>
        <taxon>Fungi incertae sedis</taxon>
        <taxon>Mucoromycota</taxon>
        <taxon>Mucoromycotina</taxon>
        <taxon>Mucoromycetes</taxon>
        <taxon>Mucorales</taxon>
        <taxon>Cunninghamellaceae</taxon>
        <taxon>Absidia</taxon>
    </lineage>
</organism>
<evidence type="ECO:0000256" key="5">
    <source>
        <dbReference type="ARBA" id="ARBA00020259"/>
    </source>
</evidence>
<dbReference type="GO" id="GO:0005874">
    <property type="term" value="C:microtubule"/>
    <property type="evidence" value="ECO:0007669"/>
    <property type="project" value="UniProtKB-KW"/>
</dbReference>
<dbReference type="OrthoDB" id="5516652at2759"/>
<evidence type="ECO:0000256" key="10">
    <source>
        <dbReference type="ARBA" id="ARBA00022776"/>
    </source>
</evidence>
<dbReference type="GO" id="GO:0051301">
    <property type="term" value="P:cell division"/>
    <property type="evidence" value="ECO:0007669"/>
    <property type="project" value="UniProtKB-KW"/>
</dbReference>
<dbReference type="InterPro" id="IPR013959">
    <property type="entry name" value="DASH_Dad4"/>
</dbReference>
<evidence type="ECO:0000256" key="1">
    <source>
        <dbReference type="ARBA" id="ARBA00004123"/>
    </source>
</evidence>
<evidence type="ECO:0000313" key="18">
    <source>
        <dbReference type="EMBL" id="ORZ26027.1"/>
    </source>
</evidence>
<dbReference type="PANTHER" id="PTHR28222">
    <property type="entry name" value="DASH COMPLEX SUBUNIT DAD4"/>
    <property type="match status" value="1"/>
</dbReference>
<evidence type="ECO:0000256" key="15">
    <source>
        <dbReference type="ARBA" id="ARBA00023328"/>
    </source>
</evidence>
<evidence type="ECO:0000256" key="4">
    <source>
        <dbReference type="ARBA" id="ARBA00009754"/>
    </source>
</evidence>
<dbReference type="STRING" id="90262.A0A1X2J2D5"/>
<evidence type="ECO:0000256" key="3">
    <source>
        <dbReference type="ARBA" id="ARBA00004629"/>
    </source>
</evidence>
<gene>
    <name evidence="18" type="ORF">BCR42DRAFT_401433</name>
</gene>
<dbReference type="GO" id="GO:0008608">
    <property type="term" value="P:attachment of spindle microtubules to kinetochore"/>
    <property type="evidence" value="ECO:0007669"/>
    <property type="project" value="InterPro"/>
</dbReference>
<dbReference type="AlphaFoldDB" id="A0A1X2J2D5"/>
<keyword evidence="6" id="KW-0158">Chromosome</keyword>
<dbReference type="EMBL" id="MCGE01000001">
    <property type="protein sequence ID" value="ORZ26027.1"/>
    <property type="molecule type" value="Genomic_DNA"/>
</dbReference>
<dbReference type="PANTHER" id="PTHR28222:SF1">
    <property type="entry name" value="DASH COMPLEX SUBUNIT DAD4"/>
    <property type="match status" value="1"/>
</dbReference>
<evidence type="ECO:0000256" key="16">
    <source>
        <dbReference type="ARBA" id="ARBA00030569"/>
    </source>
</evidence>